<reference evidence="2 3" key="1">
    <citation type="journal article" date="2009" name="J. Bacteriol.">
        <title>Complete and draft genome sequences of six members of the Aquificales.</title>
        <authorList>
            <person name="Reysenbach A.L."/>
            <person name="Hamamura N."/>
            <person name="Podar M."/>
            <person name="Griffiths E."/>
            <person name="Ferreira S."/>
            <person name="Hochstein R."/>
            <person name="Heidelberg J."/>
            <person name="Johnson J."/>
            <person name="Mead D."/>
            <person name="Pohorille A."/>
            <person name="Sarmiento M."/>
            <person name="Schweighofer K."/>
            <person name="Seshadri R."/>
            <person name="Voytek M.A."/>
        </authorList>
    </citation>
    <scope>NUCLEOTIDE SEQUENCE [LARGE SCALE GENOMIC DNA]</scope>
    <source>
        <strain evidence="3">DSM 14350 / EX-H1</strain>
    </source>
</reference>
<evidence type="ECO:0000256" key="1">
    <source>
        <dbReference type="SAM" id="Phobius"/>
    </source>
</evidence>
<keyword evidence="3" id="KW-1185">Reference proteome</keyword>
<dbReference type="HOGENOM" id="CLU_3347030_0_0_0"/>
<evidence type="ECO:0000313" key="3">
    <source>
        <dbReference type="Proteomes" id="UP000001366"/>
    </source>
</evidence>
<proteinExistence type="predicted"/>
<evidence type="ECO:0000313" key="2">
    <source>
        <dbReference type="EMBL" id="ACO04899.1"/>
    </source>
</evidence>
<accession>C0QTI5</accession>
<gene>
    <name evidence="2" type="ordered locus">PERMA_0203</name>
</gene>
<protein>
    <submittedName>
        <fullName evidence="2">Uncharacterized protein</fullName>
    </submittedName>
</protein>
<dbReference type="Proteomes" id="UP000001366">
    <property type="component" value="Chromosome"/>
</dbReference>
<keyword evidence="1" id="KW-0472">Membrane</keyword>
<feature type="transmembrane region" description="Helical" evidence="1">
    <location>
        <begin position="6"/>
        <end position="29"/>
    </location>
</feature>
<sequence length="37" mass="4101">MDKEILYYIIIFSGIILGGLISVGVLMIFNKILGTNK</sequence>
<keyword evidence="1" id="KW-0812">Transmembrane</keyword>
<dbReference type="KEGG" id="pmx:PERMA_0203"/>
<organism evidence="2 3">
    <name type="scientific">Persephonella marina (strain DSM 14350 / EX-H1)</name>
    <dbReference type="NCBI Taxonomy" id="123214"/>
    <lineage>
        <taxon>Bacteria</taxon>
        <taxon>Pseudomonadati</taxon>
        <taxon>Aquificota</taxon>
        <taxon>Aquificia</taxon>
        <taxon>Aquificales</taxon>
        <taxon>Hydrogenothermaceae</taxon>
        <taxon>Persephonella</taxon>
    </lineage>
</organism>
<dbReference type="EMBL" id="CP001230">
    <property type="protein sequence ID" value="ACO04899.1"/>
    <property type="molecule type" value="Genomic_DNA"/>
</dbReference>
<dbReference type="PaxDb" id="123214-PERMA_0203"/>
<keyword evidence="1" id="KW-1133">Transmembrane helix</keyword>
<dbReference type="AlphaFoldDB" id="C0QTI5"/>
<name>C0QTI5_PERMH</name>